<accession>A0A0B6YSQ2</accession>
<organism evidence="1">
    <name type="scientific">Arion vulgaris</name>
    <dbReference type="NCBI Taxonomy" id="1028688"/>
    <lineage>
        <taxon>Eukaryota</taxon>
        <taxon>Metazoa</taxon>
        <taxon>Spiralia</taxon>
        <taxon>Lophotrochozoa</taxon>
        <taxon>Mollusca</taxon>
        <taxon>Gastropoda</taxon>
        <taxon>Heterobranchia</taxon>
        <taxon>Euthyneura</taxon>
        <taxon>Panpulmonata</taxon>
        <taxon>Eupulmonata</taxon>
        <taxon>Stylommatophora</taxon>
        <taxon>Helicina</taxon>
        <taxon>Arionoidea</taxon>
        <taxon>Arionidae</taxon>
        <taxon>Arion</taxon>
    </lineage>
</organism>
<gene>
    <name evidence="1" type="primary">ORF35736</name>
</gene>
<proteinExistence type="predicted"/>
<dbReference type="EMBL" id="HACG01012403">
    <property type="protein sequence ID" value="CEK59268.1"/>
    <property type="molecule type" value="Transcribed_RNA"/>
</dbReference>
<sequence>MMTLPDTKKNWIHSLLKMHKNNRYVQQFRMALDKNRIKDLKIVNKADKKSAQGYAHVFIAPVINEYPIVKLEISCRREILY</sequence>
<protein>
    <submittedName>
        <fullName evidence="1">Uncharacterized protein</fullName>
    </submittedName>
</protein>
<name>A0A0B6YSQ2_9EUPU</name>
<evidence type="ECO:0000313" key="1">
    <source>
        <dbReference type="EMBL" id="CEK59268.1"/>
    </source>
</evidence>
<dbReference type="AlphaFoldDB" id="A0A0B6YSQ2"/>
<reference evidence="1" key="1">
    <citation type="submission" date="2014-12" db="EMBL/GenBank/DDBJ databases">
        <title>Insight into the proteome of Arion vulgaris.</title>
        <authorList>
            <person name="Aradska J."/>
            <person name="Bulat T."/>
            <person name="Smidak R."/>
            <person name="Sarate P."/>
            <person name="Gangsoo J."/>
            <person name="Sialana F."/>
            <person name="Bilban M."/>
            <person name="Lubec G."/>
        </authorList>
    </citation>
    <scope>NUCLEOTIDE SEQUENCE</scope>
    <source>
        <tissue evidence="1">Skin</tissue>
    </source>
</reference>